<comment type="caution">
    <text evidence="2">The sequence shown here is derived from an EMBL/GenBank/DDBJ whole genome shotgun (WGS) entry which is preliminary data.</text>
</comment>
<protein>
    <recommendedName>
        <fullName evidence="4">Helicase/UvrB N-terminal domain-containing protein</fullName>
    </recommendedName>
</protein>
<keyword evidence="3" id="KW-1185">Reference proteome</keyword>
<evidence type="ECO:0008006" key="4">
    <source>
        <dbReference type="Google" id="ProtNLM"/>
    </source>
</evidence>
<sequence length="227" mass="25071">MPNERFRADTALAPLKVFQRRTVDYVFDRLYGQDDPVRQFLVADEVGLGKTMVARGVIARMIEHLWDSTKRIDILYICSNQAIAAQNLNRLNVLGRRELALPTRMTLVPLQLRDQAGLDANRVNFISLTPGTTFDLRSATGVTQERALLFHLLRDLVTRPRGLHNLLQVTAGVEGWNRAVDNLPSKASTSASSSVSAATCRRIATSSRNSNGFANSSRAAGTPIPQK</sequence>
<feature type="region of interest" description="Disordered" evidence="1">
    <location>
        <begin position="207"/>
        <end position="227"/>
    </location>
</feature>
<accession>A0ABV6CUN5</accession>
<reference evidence="2 3" key="1">
    <citation type="submission" date="2024-09" db="EMBL/GenBank/DDBJ databases">
        <authorList>
            <person name="Sun Q."/>
            <person name="Mori K."/>
        </authorList>
    </citation>
    <scope>NUCLEOTIDE SEQUENCE [LARGE SCALE GENOMIC DNA]</scope>
    <source>
        <strain evidence="2 3">CCM 7706</strain>
    </source>
</reference>
<proteinExistence type="predicted"/>
<evidence type="ECO:0000313" key="3">
    <source>
        <dbReference type="Proteomes" id="UP001589798"/>
    </source>
</evidence>
<evidence type="ECO:0000256" key="1">
    <source>
        <dbReference type="SAM" id="MobiDB-lite"/>
    </source>
</evidence>
<organism evidence="2 3">
    <name type="scientific">Novosphingobium soli</name>
    <dbReference type="NCBI Taxonomy" id="574956"/>
    <lineage>
        <taxon>Bacteria</taxon>
        <taxon>Pseudomonadati</taxon>
        <taxon>Pseudomonadota</taxon>
        <taxon>Alphaproteobacteria</taxon>
        <taxon>Sphingomonadales</taxon>
        <taxon>Sphingomonadaceae</taxon>
        <taxon>Novosphingobium</taxon>
    </lineage>
</organism>
<dbReference type="RefSeq" id="WP_379485857.1">
    <property type="nucleotide sequence ID" value="NZ_JBHLWK010000005.1"/>
</dbReference>
<gene>
    <name evidence="2" type="ORF">ACFFJC_01745</name>
</gene>
<feature type="compositionally biased region" description="Polar residues" evidence="1">
    <location>
        <begin position="207"/>
        <end position="219"/>
    </location>
</feature>
<dbReference type="InterPro" id="IPR027417">
    <property type="entry name" value="P-loop_NTPase"/>
</dbReference>
<evidence type="ECO:0000313" key="2">
    <source>
        <dbReference type="EMBL" id="MFC0202986.1"/>
    </source>
</evidence>
<name>A0ABV6CUN5_9SPHN</name>
<dbReference type="Proteomes" id="UP001589798">
    <property type="component" value="Unassembled WGS sequence"/>
</dbReference>
<dbReference type="EMBL" id="JBHLWK010000005">
    <property type="protein sequence ID" value="MFC0202986.1"/>
    <property type="molecule type" value="Genomic_DNA"/>
</dbReference>
<dbReference type="SUPFAM" id="SSF52540">
    <property type="entry name" value="P-loop containing nucleoside triphosphate hydrolases"/>
    <property type="match status" value="1"/>
</dbReference>
<dbReference type="Gene3D" id="3.40.50.300">
    <property type="entry name" value="P-loop containing nucleotide triphosphate hydrolases"/>
    <property type="match status" value="1"/>
</dbReference>